<dbReference type="Proteomes" id="UP000199611">
    <property type="component" value="Unassembled WGS sequence"/>
</dbReference>
<evidence type="ECO:0008006" key="4">
    <source>
        <dbReference type="Google" id="ProtNLM"/>
    </source>
</evidence>
<keyword evidence="1" id="KW-0732">Signal</keyword>
<organism evidence="2 3">
    <name type="scientific">Thermodesulforhabdus norvegica</name>
    <dbReference type="NCBI Taxonomy" id="39841"/>
    <lineage>
        <taxon>Bacteria</taxon>
        <taxon>Pseudomonadati</taxon>
        <taxon>Thermodesulfobacteriota</taxon>
        <taxon>Syntrophobacteria</taxon>
        <taxon>Syntrophobacterales</taxon>
        <taxon>Thermodesulforhabdaceae</taxon>
        <taxon>Thermodesulforhabdus</taxon>
    </lineage>
</organism>
<dbReference type="EMBL" id="FOUU01000004">
    <property type="protein sequence ID" value="SFM79983.1"/>
    <property type="molecule type" value="Genomic_DNA"/>
</dbReference>
<dbReference type="STRING" id="39841.SAMN05660836_01513"/>
<dbReference type="OrthoDB" id="9780816at2"/>
<keyword evidence="3" id="KW-1185">Reference proteome</keyword>
<proteinExistence type="predicted"/>
<gene>
    <name evidence="2" type="ORF">SAMN05660836_01513</name>
</gene>
<evidence type="ECO:0000313" key="3">
    <source>
        <dbReference type="Proteomes" id="UP000199611"/>
    </source>
</evidence>
<dbReference type="AlphaFoldDB" id="A0A1I4TTV1"/>
<dbReference type="RefSeq" id="WP_093394711.1">
    <property type="nucleotide sequence ID" value="NZ_FOUU01000004.1"/>
</dbReference>
<name>A0A1I4TTV1_9BACT</name>
<evidence type="ECO:0000256" key="1">
    <source>
        <dbReference type="SAM" id="SignalP"/>
    </source>
</evidence>
<accession>A0A1I4TTV1</accession>
<evidence type="ECO:0000313" key="2">
    <source>
        <dbReference type="EMBL" id="SFM79983.1"/>
    </source>
</evidence>
<protein>
    <recommendedName>
        <fullName evidence="4">Curli production assembly/transport component CsgG</fullName>
    </recommendedName>
</protein>
<reference evidence="2 3" key="1">
    <citation type="submission" date="2016-10" db="EMBL/GenBank/DDBJ databases">
        <authorList>
            <person name="de Groot N.N."/>
        </authorList>
    </citation>
    <scope>NUCLEOTIDE SEQUENCE [LARGE SCALE GENOMIC DNA]</scope>
    <source>
        <strain evidence="2 3">DSM 9990</strain>
    </source>
</reference>
<sequence length="379" mass="41917">MKSLVYKSVTIAMVVAFAALCQSCGHSTVELVSPVVPETDIGNQQKVVILPFADYTTSGTPYDYWWRNVMIMEALQDELKRYGYHPVMEEDVIAYLLERGIIREKEINLGEGPEIQTLREEIAAEWSDTIKAEIARALYHNLSLQKSEEKYWDEQRLIALDHSTVKEIGARFGAKYIIRGRIIEIDTGRDDSFNPVQTGLLPFFFKVGSRTVFGIAESDTYEMIDKMAIGGLIGALAGPSDFPIEGDEEIEGHPRFGGAIVESNAWSGFNAAIWGAAGAGAAYLAHKGGRVDKAVVHLRIVVQDAETGEIVWANRAEVKTTPKSVYGEHDARVLMARAIEDAAATLMQSFVLSQLEGKYVTYDRYGTISVLPKSAVKKN</sequence>
<feature type="chain" id="PRO_5011653252" description="Curli production assembly/transport component CsgG" evidence="1">
    <location>
        <begin position="19"/>
        <end position="379"/>
    </location>
</feature>
<feature type="signal peptide" evidence="1">
    <location>
        <begin position="1"/>
        <end position="18"/>
    </location>
</feature>